<dbReference type="GO" id="GO:0006352">
    <property type="term" value="P:DNA-templated transcription initiation"/>
    <property type="evidence" value="ECO:0007669"/>
    <property type="project" value="InterPro"/>
</dbReference>
<dbReference type="Pfam" id="PF04542">
    <property type="entry name" value="Sigma70_r2"/>
    <property type="match status" value="1"/>
</dbReference>
<evidence type="ECO:0000313" key="7">
    <source>
        <dbReference type="EMBL" id="MBG6092602.1"/>
    </source>
</evidence>
<dbReference type="InterPro" id="IPR013325">
    <property type="entry name" value="RNA_pol_sigma_r2"/>
</dbReference>
<dbReference type="SUPFAM" id="SSF88946">
    <property type="entry name" value="Sigma2 domain of RNA polymerase sigma factors"/>
    <property type="match status" value="1"/>
</dbReference>
<reference evidence="7" key="1">
    <citation type="submission" date="2020-11" db="EMBL/GenBank/DDBJ databases">
        <title>Sequencing the genomes of 1000 actinobacteria strains.</title>
        <authorList>
            <person name="Klenk H.-P."/>
        </authorList>
    </citation>
    <scope>NUCLEOTIDE SEQUENCE</scope>
    <source>
        <strain evidence="7">DSM 43175</strain>
    </source>
</reference>
<dbReference type="InterPro" id="IPR013324">
    <property type="entry name" value="RNA_pol_sigma_r3/r4-like"/>
</dbReference>
<comment type="caution">
    <text evidence="7">The sequence shown here is derived from an EMBL/GenBank/DDBJ whole genome shotgun (WGS) entry which is preliminary data.</text>
</comment>
<keyword evidence="5" id="KW-0804">Transcription</keyword>
<feature type="domain" description="HTH luxR-type" evidence="6">
    <location>
        <begin position="159"/>
        <end position="186"/>
    </location>
</feature>
<dbReference type="InterPro" id="IPR036388">
    <property type="entry name" value="WH-like_DNA-bd_sf"/>
</dbReference>
<comment type="similarity">
    <text evidence="1">Belongs to the sigma-70 factor family. ECF subfamily.</text>
</comment>
<sequence length="205" mass="22423">MRQSHTSDGVTVSDPPVDDAELVARSWHEPELFAGIFHRYFEEIHRYVARRLGTDAADDIAAETFLAAFRRRRRFDPAKGAVRSWLYGIATNLVGLHRRAEGRRLRALARVPAERAAHDHQDRVAARVSAGEVSGDLAKALARLPPGDRDVLLLVALAGLSYDEVAAALGLKNGTVASRLNRARKKLRAALGGVDPMLTTEESTA</sequence>
<dbReference type="GO" id="GO:0003677">
    <property type="term" value="F:DNA binding"/>
    <property type="evidence" value="ECO:0007669"/>
    <property type="project" value="UniProtKB-KW"/>
</dbReference>
<keyword evidence="8" id="KW-1185">Reference proteome</keyword>
<evidence type="ECO:0000256" key="2">
    <source>
        <dbReference type="ARBA" id="ARBA00023015"/>
    </source>
</evidence>
<protein>
    <submittedName>
        <fullName evidence="7">RNA polymerase sigma-70 factor (ECF subfamily)</fullName>
    </submittedName>
</protein>
<dbReference type="NCBIfam" id="TIGR02937">
    <property type="entry name" value="sigma70-ECF"/>
    <property type="match status" value="1"/>
</dbReference>
<dbReference type="PANTHER" id="PTHR43133">
    <property type="entry name" value="RNA POLYMERASE ECF-TYPE SIGMA FACTO"/>
    <property type="match status" value="1"/>
</dbReference>
<dbReference type="Proteomes" id="UP000614047">
    <property type="component" value="Unassembled WGS sequence"/>
</dbReference>
<dbReference type="InterPro" id="IPR013249">
    <property type="entry name" value="RNA_pol_sigma70_r4_t2"/>
</dbReference>
<dbReference type="EMBL" id="JADOUA010000001">
    <property type="protein sequence ID" value="MBG6092602.1"/>
    <property type="molecule type" value="Genomic_DNA"/>
</dbReference>
<gene>
    <name evidence="7" type="ORF">IW256_006715</name>
</gene>
<dbReference type="InterPro" id="IPR007627">
    <property type="entry name" value="RNA_pol_sigma70_r2"/>
</dbReference>
<evidence type="ECO:0000259" key="6">
    <source>
        <dbReference type="PROSITE" id="PS00622"/>
    </source>
</evidence>
<dbReference type="Pfam" id="PF08281">
    <property type="entry name" value="Sigma70_r4_2"/>
    <property type="match status" value="1"/>
</dbReference>
<dbReference type="InterPro" id="IPR000792">
    <property type="entry name" value="Tscrpt_reg_LuxR_C"/>
</dbReference>
<evidence type="ECO:0000256" key="3">
    <source>
        <dbReference type="ARBA" id="ARBA00023082"/>
    </source>
</evidence>
<dbReference type="Gene3D" id="1.10.10.10">
    <property type="entry name" value="Winged helix-like DNA-binding domain superfamily/Winged helix DNA-binding domain"/>
    <property type="match status" value="1"/>
</dbReference>
<keyword evidence="4" id="KW-0238">DNA-binding</keyword>
<dbReference type="InterPro" id="IPR039425">
    <property type="entry name" value="RNA_pol_sigma-70-like"/>
</dbReference>
<evidence type="ECO:0000256" key="4">
    <source>
        <dbReference type="ARBA" id="ARBA00023125"/>
    </source>
</evidence>
<name>A0A931DN29_9ACTN</name>
<dbReference type="GO" id="GO:0016987">
    <property type="term" value="F:sigma factor activity"/>
    <property type="evidence" value="ECO:0007669"/>
    <property type="project" value="UniProtKB-KW"/>
</dbReference>
<dbReference type="AlphaFoldDB" id="A0A931DN29"/>
<evidence type="ECO:0000256" key="5">
    <source>
        <dbReference type="ARBA" id="ARBA00023163"/>
    </source>
</evidence>
<keyword evidence="3" id="KW-0731">Sigma factor</keyword>
<dbReference type="SUPFAM" id="SSF88659">
    <property type="entry name" value="Sigma3 and sigma4 domains of RNA polymerase sigma factors"/>
    <property type="match status" value="1"/>
</dbReference>
<organism evidence="7 8">
    <name type="scientific">Actinomadura viridis</name>
    <dbReference type="NCBI Taxonomy" id="58110"/>
    <lineage>
        <taxon>Bacteria</taxon>
        <taxon>Bacillati</taxon>
        <taxon>Actinomycetota</taxon>
        <taxon>Actinomycetes</taxon>
        <taxon>Streptosporangiales</taxon>
        <taxon>Thermomonosporaceae</taxon>
        <taxon>Actinomadura</taxon>
    </lineage>
</organism>
<dbReference type="Gene3D" id="1.10.1740.10">
    <property type="match status" value="1"/>
</dbReference>
<accession>A0A931DN29</accession>
<evidence type="ECO:0000256" key="1">
    <source>
        <dbReference type="ARBA" id="ARBA00010641"/>
    </source>
</evidence>
<dbReference type="PANTHER" id="PTHR43133:SF8">
    <property type="entry name" value="RNA POLYMERASE SIGMA FACTOR HI_1459-RELATED"/>
    <property type="match status" value="1"/>
</dbReference>
<keyword evidence="2" id="KW-0805">Transcription regulation</keyword>
<dbReference type="InterPro" id="IPR014284">
    <property type="entry name" value="RNA_pol_sigma-70_dom"/>
</dbReference>
<dbReference type="RefSeq" id="WP_197014760.1">
    <property type="nucleotide sequence ID" value="NZ_BAABES010000009.1"/>
</dbReference>
<evidence type="ECO:0000313" key="8">
    <source>
        <dbReference type="Proteomes" id="UP000614047"/>
    </source>
</evidence>
<dbReference type="PROSITE" id="PS00622">
    <property type="entry name" value="HTH_LUXR_1"/>
    <property type="match status" value="1"/>
</dbReference>
<proteinExistence type="inferred from homology"/>